<dbReference type="AlphaFoldDB" id="A0AAE1PXW8"/>
<protein>
    <submittedName>
        <fullName evidence="1">Uncharacterized protein</fullName>
    </submittedName>
</protein>
<sequence length="122" mass="13645">MTTPICYLSTCSSPPPPSMHISSPQLFSVSHQLRLPIVLCVLVLRIHQYTLTSDTPIQISLYTSNAPPPLYRHALSIFPTAPPPPPLRPRTDGRQQHHSHRDQFASVLLSVFCLRKRGVKVS</sequence>
<gene>
    <name evidence="1" type="ORF">Pmani_012175</name>
</gene>
<keyword evidence="2" id="KW-1185">Reference proteome</keyword>
<dbReference type="EMBL" id="JAWZYT010000996">
    <property type="protein sequence ID" value="KAK4316681.1"/>
    <property type="molecule type" value="Genomic_DNA"/>
</dbReference>
<dbReference type="Proteomes" id="UP001292094">
    <property type="component" value="Unassembled WGS sequence"/>
</dbReference>
<comment type="caution">
    <text evidence="1">The sequence shown here is derived from an EMBL/GenBank/DDBJ whole genome shotgun (WGS) entry which is preliminary data.</text>
</comment>
<reference evidence="1" key="1">
    <citation type="submission" date="2023-11" db="EMBL/GenBank/DDBJ databases">
        <title>Genome assemblies of two species of porcelain crab, Petrolisthes cinctipes and Petrolisthes manimaculis (Anomura: Porcellanidae).</title>
        <authorList>
            <person name="Angst P."/>
        </authorList>
    </citation>
    <scope>NUCLEOTIDE SEQUENCE</scope>
    <source>
        <strain evidence="1">PB745_02</strain>
        <tissue evidence="1">Gill</tissue>
    </source>
</reference>
<evidence type="ECO:0000313" key="1">
    <source>
        <dbReference type="EMBL" id="KAK4316681.1"/>
    </source>
</evidence>
<organism evidence="1 2">
    <name type="scientific">Petrolisthes manimaculis</name>
    <dbReference type="NCBI Taxonomy" id="1843537"/>
    <lineage>
        <taxon>Eukaryota</taxon>
        <taxon>Metazoa</taxon>
        <taxon>Ecdysozoa</taxon>
        <taxon>Arthropoda</taxon>
        <taxon>Crustacea</taxon>
        <taxon>Multicrustacea</taxon>
        <taxon>Malacostraca</taxon>
        <taxon>Eumalacostraca</taxon>
        <taxon>Eucarida</taxon>
        <taxon>Decapoda</taxon>
        <taxon>Pleocyemata</taxon>
        <taxon>Anomura</taxon>
        <taxon>Galatheoidea</taxon>
        <taxon>Porcellanidae</taxon>
        <taxon>Petrolisthes</taxon>
    </lineage>
</organism>
<evidence type="ECO:0000313" key="2">
    <source>
        <dbReference type="Proteomes" id="UP001292094"/>
    </source>
</evidence>
<accession>A0AAE1PXW8</accession>
<proteinExistence type="predicted"/>
<name>A0AAE1PXW8_9EUCA</name>